<dbReference type="PROSITE" id="PS50157">
    <property type="entry name" value="ZINC_FINGER_C2H2_2"/>
    <property type="match status" value="4"/>
</dbReference>
<dbReference type="PROSITE" id="PS00028">
    <property type="entry name" value="ZINC_FINGER_C2H2_1"/>
    <property type="match status" value="2"/>
</dbReference>
<keyword evidence="5" id="KW-0539">Nucleus</keyword>
<dbReference type="FunFam" id="3.30.160.60:FF:000448">
    <property type="entry name" value="RE1-silencing transcription factor A"/>
    <property type="match status" value="1"/>
</dbReference>
<dbReference type="Pfam" id="PF13894">
    <property type="entry name" value="zf-C2H2_4"/>
    <property type="match status" value="1"/>
</dbReference>
<evidence type="ECO:0000256" key="7">
    <source>
        <dbReference type="SAM" id="MobiDB-lite"/>
    </source>
</evidence>
<sequence>MPPRSVIRGSGKREEEVAREEMKRKYECDLCERTFSEKWALNNHKKLHNGEKPYKCAWPSCHYSFLNLSAMKDHYRTHTVNDRSGSQGPDTLTERLQESPPSVKAARRARRFGKKKEQSWKSARGAMGTDPSMEMKQRFYFFFALILFSLCFPGEKSYLCDMCGFAGGTRHALTKHRRQHTGERPFKCKFCNFASTTQSHLSRHKRVHTGEKPYRCPWCDYRSNCAENIRKHILHTGKHEGVKMYNCPKCTFGTNSPMEFRNHLKENHADIENPDLAYLHAGKTCLQVTPAPLMNFVKSVVM</sequence>
<dbReference type="GO" id="GO:0000978">
    <property type="term" value="F:RNA polymerase II cis-regulatory region sequence-specific DNA binding"/>
    <property type="evidence" value="ECO:0007669"/>
    <property type="project" value="TreeGrafter"/>
</dbReference>
<dbReference type="SMART" id="SM00355">
    <property type="entry name" value="ZnF_C2H2"/>
    <property type="match status" value="6"/>
</dbReference>
<evidence type="ECO:0000256" key="5">
    <source>
        <dbReference type="ARBA" id="ARBA00023242"/>
    </source>
</evidence>
<gene>
    <name evidence="9" type="ORF">D4764_10G0006040</name>
</gene>
<feature type="domain" description="C2H2-type" evidence="8">
    <location>
        <begin position="186"/>
        <end position="213"/>
    </location>
</feature>
<feature type="region of interest" description="Disordered" evidence="7">
    <location>
        <begin position="79"/>
        <end position="128"/>
    </location>
</feature>
<dbReference type="FunFam" id="3.30.160.60:FF:001030">
    <property type="entry name" value="Zinc finger protein 407"/>
    <property type="match status" value="1"/>
</dbReference>
<evidence type="ECO:0000256" key="2">
    <source>
        <dbReference type="ARBA" id="ARBA00022737"/>
    </source>
</evidence>
<dbReference type="FunFam" id="3.30.160.60:FF:001514">
    <property type="entry name" value="Zinc finger protein 407"/>
    <property type="match status" value="1"/>
</dbReference>
<dbReference type="EMBL" id="RHFK02000002">
    <property type="protein sequence ID" value="TWW79574.1"/>
    <property type="molecule type" value="Genomic_DNA"/>
</dbReference>
<dbReference type="InterPro" id="IPR050527">
    <property type="entry name" value="Snail/Krueppel_Znf"/>
</dbReference>
<keyword evidence="2" id="KW-0677">Repeat</keyword>
<evidence type="ECO:0000259" key="8">
    <source>
        <dbReference type="PROSITE" id="PS50157"/>
    </source>
</evidence>
<evidence type="ECO:0000256" key="6">
    <source>
        <dbReference type="PROSITE-ProRule" id="PRU00042"/>
    </source>
</evidence>
<dbReference type="GO" id="GO:0008270">
    <property type="term" value="F:zinc ion binding"/>
    <property type="evidence" value="ECO:0007669"/>
    <property type="project" value="UniProtKB-KW"/>
</dbReference>
<dbReference type="Proteomes" id="UP000324091">
    <property type="component" value="Chromosome 10"/>
</dbReference>
<evidence type="ECO:0000313" key="10">
    <source>
        <dbReference type="Proteomes" id="UP000324091"/>
    </source>
</evidence>
<dbReference type="PANTHER" id="PTHR24388:SF102">
    <property type="entry name" value="ZINC FINGER PROTEIN 407"/>
    <property type="match status" value="1"/>
</dbReference>
<proteinExistence type="predicted"/>
<evidence type="ECO:0000256" key="1">
    <source>
        <dbReference type="ARBA" id="ARBA00022723"/>
    </source>
</evidence>
<name>A0A5C6PIF3_9TELE</name>
<reference evidence="9 10" key="1">
    <citation type="submission" date="2019-04" db="EMBL/GenBank/DDBJ databases">
        <title>Chromosome genome assembly for Takifugu flavidus.</title>
        <authorList>
            <person name="Xiao S."/>
        </authorList>
    </citation>
    <scope>NUCLEOTIDE SEQUENCE [LARGE SCALE GENOMIC DNA]</scope>
    <source>
        <strain evidence="9">HTHZ2018</strain>
        <tissue evidence="9">Muscle</tissue>
    </source>
</reference>
<dbReference type="PANTHER" id="PTHR24388">
    <property type="entry name" value="ZINC FINGER PROTEIN"/>
    <property type="match status" value="1"/>
</dbReference>
<feature type="domain" description="C2H2-type" evidence="8">
    <location>
        <begin position="54"/>
        <end position="83"/>
    </location>
</feature>
<evidence type="ECO:0000256" key="3">
    <source>
        <dbReference type="ARBA" id="ARBA00022771"/>
    </source>
</evidence>
<comment type="caution">
    <text evidence="9">The sequence shown here is derived from an EMBL/GenBank/DDBJ whole genome shotgun (WGS) entry which is preliminary data.</text>
</comment>
<dbReference type="Gene3D" id="3.30.160.60">
    <property type="entry name" value="Classic Zinc Finger"/>
    <property type="match status" value="5"/>
</dbReference>
<protein>
    <recommendedName>
        <fullName evidence="8">C2H2-type domain-containing protein</fullName>
    </recommendedName>
</protein>
<dbReference type="GO" id="GO:0005634">
    <property type="term" value="C:nucleus"/>
    <property type="evidence" value="ECO:0007669"/>
    <property type="project" value="UniProtKB-SubCell"/>
</dbReference>
<dbReference type="SUPFAM" id="SSF57667">
    <property type="entry name" value="beta-beta-alpha zinc fingers"/>
    <property type="match status" value="3"/>
</dbReference>
<dbReference type="AlphaFoldDB" id="A0A5C6PIF3"/>
<evidence type="ECO:0000256" key="4">
    <source>
        <dbReference type="ARBA" id="ARBA00022833"/>
    </source>
</evidence>
<accession>A0A5C6PIF3</accession>
<feature type="domain" description="C2H2-type" evidence="8">
    <location>
        <begin position="158"/>
        <end position="185"/>
    </location>
</feature>
<dbReference type="FunFam" id="3.30.160.60:FF:001819">
    <property type="entry name" value="zinc finger protein 407"/>
    <property type="match status" value="1"/>
</dbReference>
<dbReference type="GO" id="GO:0000981">
    <property type="term" value="F:DNA-binding transcription factor activity, RNA polymerase II-specific"/>
    <property type="evidence" value="ECO:0007669"/>
    <property type="project" value="TreeGrafter"/>
</dbReference>
<dbReference type="InterPro" id="IPR013087">
    <property type="entry name" value="Znf_C2H2_type"/>
</dbReference>
<evidence type="ECO:0000313" key="9">
    <source>
        <dbReference type="EMBL" id="TWW79574.1"/>
    </source>
</evidence>
<keyword evidence="10" id="KW-1185">Reference proteome</keyword>
<keyword evidence="1" id="KW-0479">Metal-binding</keyword>
<dbReference type="Pfam" id="PF00096">
    <property type="entry name" value="zf-C2H2"/>
    <property type="match status" value="1"/>
</dbReference>
<dbReference type="FunFam" id="3.30.160.60:FF:000969">
    <property type="entry name" value="Zinc finger protein 407"/>
    <property type="match status" value="1"/>
</dbReference>
<keyword evidence="3 6" id="KW-0863">Zinc-finger</keyword>
<feature type="domain" description="C2H2-type" evidence="8">
    <location>
        <begin position="26"/>
        <end position="53"/>
    </location>
</feature>
<feature type="compositionally biased region" description="Basic residues" evidence="7">
    <location>
        <begin position="105"/>
        <end position="114"/>
    </location>
</feature>
<dbReference type="InterPro" id="IPR036236">
    <property type="entry name" value="Znf_C2H2_sf"/>
</dbReference>
<keyword evidence="4" id="KW-0862">Zinc</keyword>
<organism evidence="9 10">
    <name type="scientific">Takifugu flavidus</name>
    <name type="common">sansaifugu</name>
    <dbReference type="NCBI Taxonomy" id="433684"/>
    <lineage>
        <taxon>Eukaryota</taxon>
        <taxon>Metazoa</taxon>
        <taxon>Chordata</taxon>
        <taxon>Craniata</taxon>
        <taxon>Vertebrata</taxon>
        <taxon>Euteleostomi</taxon>
        <taxon>Actinopterygii</taxon>
        <taxon>Neopterygii</taxon>
        <taxon>Teleostei</taxon>
        <taxon>Neoteleostei</taxon>
        <taxon>Acanthomorphata</taxon>
        <taxon>Eupercaria</taxon>
        <taxon>Tetraodontiformes</taxon>
        <taxon>Tetradontoidea</taxon>
        <taxon>Tetraodontidae</taxon>
        <taxon>Takifugu</taxon>
    </lineage>
</organism>